<feature type="domain" description="YoaR-like putative peptidoglycan binding" evidence="2">
    <location>
        <begin position="102"/>
        <end position="214"/>
    </location>
</feature>
<organism evidence="3 4">
    <name type="scientific">Candidatus Roizmanbacteria bacterium CG09_land_8_20_14_0_10_41_9</name>
    <dbReference type="NCBI Taxonomy" id="1974850"/>
    <lineage>
        <taxon>Bacteria</taxon>
        <taxon>Candidatus Roizmaniibacteriota</taxon>
    </lineage>
</organism>
<evidence type="ECO:0000256" key="1">
    <source>
        <dbReference type="SAM" id="Phobius"/>
    </source>
</evidence>
<comment type="caution">
    <text evidence="3">The sequence shown here is derived from an EMBL/GenBank/DDBJ whole genome shotgun (WGS) entry which is preliminary data.</text>
</comment>
<dbReference type="AlphaFoldDB" id="A0A2H0WTT2"/>
<feature type="transmembrane region" description="Helical" evidence="1">
    <location>
        <begin position="21"/>
        <end position="45"/>
    </location>
</feature>
<dbReference type="InterPro" id="IPR007391">
    <property type="entry name" value="Vancomycin_resist_VanW"/>
</dbReference>
<evidence type="ECO:0000313" key="4">
    <source>
        <dbReference type="Proteomes" id="UP000231198"/>
    </source>
</evidence>
<sequence length="480" mass="54092">MEFVLSSIVFMISKKKRFHTYFQRFFFFFFSFITIVTAIFMNILYGQEQALEGKIYPDVYVNSMDFGQKTPNELMTTLETKAGGLARIQFRVIFDGVPIATFSGARLGIRYDSKGTADRMYLIGRSSNYPTRLYQNIAALFRLQKYAFTIYPEYNKSVVEEFVSMVSEKYNKPARNALFTFEQGKVQSFRQEEKGIRIETESFSSEFETKVKATRSNQPIVEIRLNKKILEPEVTLGKANSFGIEELIAEGKSDFSHSMLERVHNIIVASSKFNGVLIPKDQIFSFNEAVGDISVLTGYKPAYIIKNGRTVLGDGGGVCQVSTTLFRAALQAGLPIIERHAHAYRVSYYESDAKPGFDATVFAPSADLRMKNDTAASILIQTEVDTDRNLLYFRLYGKKDGRDITISDPSLFDVSAPPPALNQDDPTLKRGVVKQVDFPAWGGKASFDYTVQKEDGTVTKQTFFSAYKAWQAVFLVGTAD</sequence>
<keyword evidence="1" id="KW-0472">Membrane</keyword>
<dbReference type="Proteomes" id="UP000231198">
    <property type="component" value="Unassembled WGS sequence"/>
</dbReference>
<accession>A0A2H0WTT2</accession>
<proteinExistence type="predicted"/>
<dbReference type="EMBL" id="PEZG01000010">
    <property type="protein sequence ID" value="PIS16070.1"/>
    <property type="molecule type" value="Genomic_DNA"/>
</dbReference>
<dbReference type="InterPro" id="IPR052913">
    <property type="entry name" value="Glycopeptide_resist_protein"/>
</dbReference>
<evidence type="ECO:0000313" key="3">
    <source>
        <dbReference type="EMBL" id="PIS16070.1"/>
    </source>
</evidence>
<keyword evidence="1" id="KW-0812">Transmembrane</keyword>
<reference evidence="4" key="1">
    <citation type="submission" date="2017-09" db="EMBL/GenBank/DDBJ databases">
        <title>Depth-based differentiation of microbial function through sediment-hosted aquifers and enrichment of novel symbionts in the deep terrestrial subsurface.</title>
        <authorList>
            <person name="Probst A.J."/>
            <person name="Ladd B."/>
            <person name="Jarett J.K."/>
            <person name="Geller-Mcgrath D.E."/>
            <person name="Sieber C.M.K."/>
            <person name="Emerson J.B."/>
            <person name="Anantharaman K."/>
            <person name="Thomas B.C."/>
            <person name="Malmstrom R."/>
            <person name="Stieglmeier M."/>
            <person name="Klingl A."/>
            <person name="Woyke T."/>
            <person name="Ryan C.M."/>
            <person name="Banfield J.F."/>
        </authorList>
    </citation>
    <scope>NUCLEOTIDE SEQUENCE [LARGE SCALE GENOMIC DNA]</scope>
</reference>
<dbReference type="PANTHER" id="PTHR35788">
    <property type="entry name" value="EXPORTED PROTEIN-RELATED"/>
    <property type="match status" value="1"/>
</dbReference>
<dbReference type="PANTHER" id="PTHR35788:SF1">
    <property type="entry name" value="EXPORTED PROTEIN"/>
    <property type="match status" value="1"/>
</dbReference>
<protein>
    <recommendedName>
        <fullName evidence="2">YoaR-like putative peptidoglycan binding domain-containing protein</fullName>
    </recommendedName>
</protein>
<name>A0A2H0WTT2_9BACT</name>
<dbReference type="InterPro" id="IPR022029">
    <property type="entry name" value="YoaR-like_PG-bd"/>
</dbReference>
<dbReference type="Pfam" id="PF12229">
    <property type="entry name" value="PG_binding_4"/>
    <property type="match status" value="1"/>
</dbReference>
<gene>
    <name evidence="3" type="ORF">COT62_00320</name>
</gene>
<dbReference type="Pfam" id="PF04294">
    <property type="entry name" value="VanW"/>
    <property type="match status" value="1"/>
</dbReference>
<keyword evidence="1" id="KW-1133">Transmembrane helix</keyword>
<evidence type="ECO:0000259" key="2">
    <source>
        <dbReference type="Pfam" id="PF12229"/>
    </source>
</evidence>